<comment type="caution">
    <text evidence="1">The sequence shown here is derived from an EMBL/GenBank/DDBJ whole genome shotgun (WGS) entry which is preliminary data.</text>
</comment>
<gene>
    <name evidence="1" type="ORF">BV25DRAFT_181509</name>
</gene>
<evidence type="ECO:0000313" key="2">
    <source>
        <dbReference type="Proteomes" id="UP000814140"/>
    </source>
</evidence>
<name>A0ACB8T8F3_9AGAM</name>
<sequence>MNSRRRWKRRILQGHRLSTRQTSCKRVQASHSSRIDKREGRPVRSLGDTVYVLYQGMFIVSATESTSFSTAARLLIASTIITVTSTSAVLDAIICLRELTDISRPLDPSVHHHLSLCVDPAPGIEEGNTDTVLFSSLRDLD</sequence>
<organism evidence="1 2">
    <name type="scientific">Artomyces pyxidatus</name>
    <dbReference type="NCBI Taxonomy" id="48021"/>
    <lineage>
        <taxon>Eukaryota</taxon>
        <taxon>Fungi</taxon>
        <taxon>Dikarya</taxon>
        <taxon>Basidiomycota</taxon>
        <taxon>Agaricomycotina</taxon>
        <taxon>Agaricomycetes</taxon>
        <taxon>Russulales</taxon>
        <taxon>Auriscalpiaceae</taxon>
        <taxon>Artomyces</taxon>
    </lineage>
</organism>
<reference evidence="1" key="2">
    <citation type="journal article" date="2022" name="New Phytol.">
        <title>Evolutionary transition to the ectomycorrhizal habit in the genomes of a hyperdiverse lineage of mushroom-forming fungi.</title>
        <authorList>
            <person name="Looney B."/>
            <person name="Miyauchi S."/>
            <person name="Morin E."/>
            <person name="Drula E."/>
            <person name="Courty P.E."/>
            <person name="Kohler A."/>
            <person name="Kuo A."/>
            <person name="LaButti K."/>
            <person name="Pangilinan J."/>
            <person name="Lipzen A."/>
            <person name="Riley R."/>
            <person name="Andreopoulos W."/>
            <person name="He G."/>
            <person name="Johnson J."/>
            <person name="Nolan M."/>
            <person name="Tritt A."/>
            <person name="Barry K.W."/>
            <person name="Grigoriev I.V."/>
            <person name="Nagy L.G."/>
            <person name="Hibbett D."/>
            <person name="Henrissat B."/>
            <person name="Matheny P.B."/>
            <person name="Labbe J."/>
            <person name="Martin F.M."/>
        </authorList>
    </citation>
    <scope>NUCLEOTIDE SEQUENCE</scope>
    <source>
        <strain evidence="1">HHB10654</strain>
    </source>
</reference>
<keyword evidence="2" id="KW-1185">Reference proteome</keyword>
<evidence type="ECO:0000313" key="1">
    <source>
        <dbReference type="EMBL" id="KAI0064754.1"/>
    </source>
</evidence>
<accession>A0ACB8T8F3</accession>
<dbReference type="EMBL" id="MU277197">
    <property type="protein sequence ID" value="KAI0064754.1"/>
    <property type="molecule type" value="Genomic_DNA"/>
</dbReference>
<proteinExistence type="predicted"/>
<dbReference type="Proteomes" id="UP000814140">
    <property type="component" value="Unassembled WGS sequence"/>
</dbReference>
<reference evidence="1" key="1">
    <citation type="submission" date="2021-03" db="EMBL/GenBank/DDBJ databases">
        <authorList>
            <consortium name="DOE Joint Genome Institute"/>
            <person name="Ahrendt S."/>
            <person name="Looney B.P."/>
            <person name="Miyauchi S."/>
            <person name="Morin E."/>
            <person name="Drula E."/>
            <person name="Courty P.E."/>
            <person name="Chicoki N."/>
            <person name="Fauchery L."/>
            <person name="Kohler A."/>
            <person name="Kuo A."/>
            <person name="Labutti K."/>
            <person name="Pangilinan J."/>
            <person name="Lipzen A."/>
            <person name="Riley R."/>
            <person name="Andreopoulos W."/>
            <person name="He G."/>
            <person name="Johnson J."/>
            <person name="Barry K.W."/>
            <person name="Grigoriev I.V."/>
            <person name="Nagy L."/>
            <person name="Hibbett D."/>
            <person name="Henrissat B."/>
            <person name="Matheny P.B."/>
            <person name="Labbe J."/>
            <person name="Martin F."/>
        </authorList>
    </citation>
    <scope>NUCLEOTIDE SEQUENCE</scope>
    <source>
        <strain evidence="1">HHB10654</strain>
    </source>
</reference>
<protein>
    <submittedName>
        <fullName evidence="1">Uncharacterized protein</fullName>
    </submittedName>
</protein>